<dbReference type="AlphaFoldDB" id="A0A4C1VV44"/>
<dbReference type="EMBL" id="BGZK01000405">
    <property type="protein sequence ID" value="GBP41754.1"/>
    <property type="molecule type" value="Genomic_DNA"/>
</dbReference>
<dbReference type="GO" id="GO:0003676">
    <property type="term" value="F:nucleic acid binding"/>
    <property type="evidence" value="ECO:0007669"/>
    <property type="project" value="InterPro"/>
</dbReference>
<accession>A0A4C1VV44</accession>
<keyword evidence="2" id="KW-1185">Reference proteome</keyword>
<dbReference type="Proteomes" id="UP000299102">
    <property type="component" value="Unassembled WGS sequence"/>
</dbReference>
<organism evidence="1 2">
    <name type="scientific">Eumeta variegata</name>
    <name type="common">Bagworm moth</name>
    <name type="synonym">Eumeta japonica</name>
    <dbReference type="NCBI Taxonomy" id="151549"/>
    <lineage>
        <taxon>Eukaryota</taxon>
        <taxon>Metazoa</taxon>
        <taxon>Ecdysozoa</taxon>
        <taxon>Arthropoda</taxon>
        <taxon>Hexapoda</taxon>
        <taxon>Insecta</taxon>
        <taxon>Pterygota</taxon>
        <taxon>Neoptera</taxon>
        <taxon>Endopterygota</taxon>
        <taxon>Lepidoptera</taxon>
        <taxon>Glossata</taxon>
        <taxon>Ditrysia</taxon>
        <taxon>Tineoidea</taxon>
        <taxon>Psychidae</taxon>
        <taxon>Oiketicinae</taxon>
        <taxon>Eumeta</taxon>
    </lineage>
</organism>
<dbReference type="STRING" id="151549.A0A4C1VV44"/>
<evidence type="ECO:0000313" key="1">
    <source>
        <dbReference type="EMBL" id="GBP41754.1"/>
    </source>
</evidence>
<gene>
    <name evidence="1" type="ORF">EVAR_33745_1</name>
</gene>
<protein>
    <recommendedName>
        <fullName evidence="3">Histone-lysine N-methyltransferase SETMAR</fullName>
    </recommendedName>
</protein>
<reference evidence="1 2" key="1">
    <citation type="journal article" date="2019" name="Commun. Biol.">
        <title>The bagworm genome reveals a unique fibroin gene that provides high tensile strength.</title>
        <authorList>
            <person name="Kono N."/>
            <person name="Nakamura H."/>
            <person name="Ohtoshi R."/>
            <person name="Tomita M."/>
            <person name="Numata K."/>
            <person name="Arakawa K."/>
        </authorList>
    </citation>
    <scope>NUCLEOTIDE SEQUENCE [LARGE SCALE GENOMIC DNA]</scope>
</reference>
<dbReference type="OrthoDB" id="10065579at2759"/>
<proteinExistence type="predicted"/>
<evidence type="ECO:0000313" key="2">
    <source>
        <dbReference type="Proteomes" id="UP000299102"/>
    </source>
</evidence>
<dbReference type="InterPro" id="IPR036397">
    <property type="entry name" value="RNaseH_sf"/>
</dbReference>
<sequence>MGDTQCGLSPPPLPSYATRYRTICLPEVFKEIRKNSQRRIILHLNNTRCYTSAETTRFLEGQKIELAGHPPYSPNLGPNDFYLFPSVKNKLRGQRF</sequence>
<dbReference type="Gene3D" id="3.30.420.10">
    <property type="entry name" value="Ribonuclease H-like superfamily/Ribonuclease H"/>
    <property type="match status" value="1"/>
</dbReference>
<name>A0A4C1VV44_EUMVA</name>
<evidence type="ECO:0008006" key="3">
    <source>
        <dbReference type="Google" id="ProtNLM"/>
    </source>
</evidence>
<comment type="caution">
    <text evidence="1">The sequence shown here is derived from an EMBL/GenBank/DDBJ whole genome shotgun (WGS) entry which is preliminary data.</text>
</comment>